<feature type="compositionally biased region" description="Low complexity" evidence="1">
    <location>
        <begin position="377"/>
        <end position="387"/>
    </location>
</feature>
<keyword evidence="3" id="KW-1185">Reference proteome</keyword>
<feature type="compositionally biased region" description="Basic and acidic residues" evidence="1">
    <location>
        <begin position="7"/>
        <end position="18"/>
    </location>
</feature>
<dbReference type="Proteomes" id="UP001140217">
    <property type="component" value="Unassembled WGS sequence"/>
</dbReference>
<feature type="compositionally biased region" description="Low complexity" evidence="1">
    <location>
        <begin position="230"/>
        <end position="246"/>
    </location>
</feature>
<accession>A0A9W8HCP5</accession>
<feature type="region of interest" description="Disordered" evidence="1">
    <location>
        <begin position="230"/>
        <end position="264"/>
    </location>
</feature>
<sequence>MTLARTRAQEARRARRSDAAPAAPTESQPAIREGQPAIREGQPPIREVRTLPGAQPVGALVVAGQDGSSGLSLAQIVERYGEQADLLRAVLAAKAEEDRARAEHERRLQEELRFETRRIEFEMMLHENYFKQQQQQQQVVLHSPIGPVAPPHPQVHPHAFHAAPAHVVAPAPFAVQRPPEPAAAATATAAATAGSARAYHHPDTPGGLDGRAAQNPFAFFKMPLGAPVHHPSAYAPSGHSSGHSAAQPQRPPPNAGDRRPVPPAVSGLSVRIINREAKTTDVSLSAPVDGPDPKKRKLSHDEVIMALRHKVMSKNGYWQQQHQQQQQQPQQRQRPQTHAVARSSSLGRSSAAAQKRVSSAPRQDPPEDAAGASASMSSSTSSSSSSSPSPPPSSTTPPPSTQQQQQPADLAAADEPGARVPSIATIVDHPVAAGGAKDRAAP</sequence>
<evidence type="ECO:0000313" key="3">
    <source>
        <dbReference type="Proteomes" id="UP001140217"/>
    </source>
</evidence>
<comment type="caution">
    <text evidence="2">The sequence shown here is derived from an EMBL/GenBank/DDBJ whole genome shotgun (WGS) entry which is preliminary data.</text>
</comment>
<feature type="compositionally biased region" description="Low complexity" evidence="1">
    <location>
        <begin position="319"/>
        <end position="353"/>
    </location>
</feature>
<feature type="region of interest" description="Disordered" evidence="1">
    <location>
        <begin position="314"/>
        <end position="442"/>
    </location>
</feature>
<proteinExistence type="predicted"/>
<feature type="region of interest" description="Disordered" evidence="1">
    <location>
        <begin position="1"/>
        <end position="44"/>
    </location>
</feature>
<evidence type="ECO:0000256" key="1">
    <source>
        <dbReference type="SAM" id="MobiDB-lite"/>
    </source>
</evidence>
<protein>
    <submittedName>
        <fullName evidence="2">Uncharacterized protein</fullName>
    </submittedName>
</protein>
<gene>
    <name evidence="2" type="ORF">H4R18_002167</name>
</gene>
<organism evidence="2 3">
    <name type="scientific">Coemansia javaensis</name>
    <dbReference type="NCBI Taxonomy" id="2761396"/>
    <lineage>
        <taxon>Eukaryota</taxon>
        <taxon>Fungi</taxon>
        <taxon>Fungi incertae sedis</taxon>
        <taxon>Zoopagomycota</taxon>
        <taxon>Kickxellomycotina</taxon>
        <taxon>Kickxellomycetes</taxon>
        <taxon>Kickxellales</taxon>
        <taxon>Kickxellaceae</taxon>
        <taxon>Coemansia</taxon>
    </lineage>
</organism>
<dbReference type="EMBL" id="JANBUL010000068">
    <property type="protein sequence ID" value="KAJ2782599.1"/>
    <property type="molecule type" value="Genomic_DNA"/>
</dbReference>
<reference evidence="2" key="1">
    <citation type="submission" date="2022-07" db="EMBL/GenBank/DDBJ databases">
        <title>Phylogenomic reconstructions and comparative analyses of Kickxellomycotina fungi.</title>
        <authorList>
            <person name="Reynolds N.K."/>
            <person name="Stajich J.E."/>
            <person name="Barry K."/>
            <person name="Grigoriev I.V."/>
            <person name="Crous P."/>
            <person name="Smith M.E."/>
        </authorList>
    </citation>
    <scope>NUCLEOTIDE SEQUENCE</scope>
    <source>
        <strain evidence="2">NBRC 105414</strain>
    </source>
</reference>
<dbReference type="AlphaFoldDB" id="A0A9W8HCP5"/>
<dbReference type="OrthoDB" id="2272836at2759"/>
<evidence type="ECO:0000313" key="2">
    <source>
        <dbReference type="EMBL" id="KAJ2782599.1"/>
    </source>
</evidence>
<feature type="compositionally biased region" description="Pro residues" evidence="1">
    <location>
        <begin position="388"/>
        <end position="400"/>
    </location>
</feature>
<name>A0A9W8HCP5_9FUNG</name>